<proteinExistence type="predicted"/>
<protein>
    <submittedName>
        <fullName evidence="1">Uncharacterized protein</fullName>
    </submittedName>
</protein>
<organism evidence="1 2">
    <name type="scientific">Rhodococcus ruber</name>
    <dbReference type="NCBI Taxonomy" id="1830"/>
    <lineage>
        <taxon>Bacteria</taxon>
        <taxon>Bacillati</taxon>
        <taxon>Actinomycetota</taxon>
        <taxon>Actinomycetes</taxon>
        <taxon>Mycobacteriales</taxon>
        <taxon>Nocardiaceae</taxon>
        <taxon>Rhodococcus</taxon>
    </lineage>
</organism>
<dbReference type="AlphaFoldDB" id="A0A098BTJ5"/>
<dbReference type="EMBL" id="CCSD01000099">
    <property type="protein sequence ID" value="CDZ91530.1"/>
    <property type="molecule type" value="Genomic_DNA"/>
</dbReference>
<name>A0A098BTJ5_9NOCA</name>
<accession>A0A098BTJ5</accession>
<evidence type="ECO:0000313" key="1">
    <source>
        <dbReference type="EMBL" id="CDZ91530.1"/>
    </source>
</evidence>
<evidence type="ECO:0000313" key="2">
    <source>
        <dbReference type="Proteomes" id="UP000042997"/>
    </source>
</evidence>
<reference evidence="1 2" key="1">
    <citation type="journal article" date="2014" name="Genome Announc.">
        <title>Draft Genome Sequence of Propane- and Butane-Oxidizing Actinobacterium Rhodococcus ruber IEGM 231.</title>
        <authorList>
            <person name="Ivshina I.B."/>
            <person name="Kuyukina M.S."/>
            <person name="Krivoruchko A.V."/>
            <person name="Barbe V."/>
            <person name="Fischer C."/>
        </authorList>
    </citation>
    <scope>NUCLEOTIDE SEQUENCE [LARGE SCALE GENOMIC DNA]</scope>
</reference>
<dbReference type="Proteomes" id="UP000042997">
    <property type="component" value="Unassembled WGS sequence"/>
</dbReference>
<gene>
    <name evidence="1" type="ORF">RHRU231_840059</name>
</gene>
<sequence length="569" mass="54235">MWEAGSGARSLEAGGEVGEDVVDVFDADGEADLAGGDAGGELFGGGELGVGGRGGVDDQRAHVADVGDVAVQGQRVHELLAGVDAAGEFEGDDRAGPARGQGPAALVPGGGVEAGVGDGGDLGAAGEEVGDPAGVGDVAFHAQAQGLEALGDEEGVERGDRGAEVAQQLHAGLEGVGGGAEVGVDHAVVAGVGGGELGVAGGAVGSGGGPVEGAAVDDDPGDGGAVAAEVFGGRVHDDVGAVLEGADQVGGGDGVVDDQRQGVLVGDGGDAGDVEEVVFGVGDGFAVEGAGGGADGGAPLVEVVGVVDEGDLDAEAGQGVVQQVVGAAVEVGAGDEVVAGGGEVEDGVGLGGLAGGEEQGGDAALEGGDALFDRVLGGVHDAGVDVAGFGEAEQGGGVVGVVEGVAGGLVDRQGAGAGVAAGGLSCVDLLGLEAPGGCGIDGDFAHGVAAPLFGRRSSRGDVTVPARDETRGRHVDAHSGCPVRARIGCGRSDGRTPAHTHAHGVAAGGGPRHCLNSCPAHAPDTICSAGRRPVRPEIHAISTTVRTGVGLRVRSRTGQWASTASCSSR</sequence>